<feature type="domain" description="Methyltransferase small" evidence="3">
    <location>
        <begin position="136"/>
        <end position="219"/>
    </location>
</feature>
<evidence type="ECO:0000256" key="1">
    <source>
        <dbReference type="ARBA" id="ARBA00022603"/>
    </source>
</evidence>
<evidence type="ECO:0000313" key="4">
    <source>
        <dbReference type="EMBL" id="RST32216.1"/>
    </source>
</evidence>
<keyword evidence="1 4" id="KW-0489">Methyltransferase</keyword>
<dbReference type="PANTHER" id="PTHR18895">
    <property type="entry name" value="HEMK METHYLTRANSFERASE"/>
    <property type="match status" value="1"/>
</dbReference>
<evidence type="ECO:0000313" key="5">
    <source>
        <dbReference type="Proteomes" id="UP000274661"/>
    </source>
</evidence>
<sequence>MSTQPDLPPPDDEVRREGALALLRHLRASDYRFTAVTPATHARVLARPAPARPSLRDIFGWNRSFAPDDLPPGLLATLRNAELVEQTVDGLRSRLRVATLENLSFVHSAYPTTAPDSVFFGPDTYRFIRFVEQHAPALRPRRILDMGTGCGAGGIVAARLFPDSDTVLADVNEGALQLASVNAEAAGVSVGMASTDRVLSGFDLIIANPPYIADSGARTYRNGGGLIGGALSLDWARHALNALTPGGTLLLYTGAAFVGGRAPLLDALAPLGRNLTVDELDPDVFGEQLDEESYESVERIAAVGIVLRRL</sequence>
<dbReference type="GO" id="GO:0032259">
    <property type="term" value="P:methylation"/>
    <property type="evidence" value="ECO:0007669"/>
    <property type="project" value="UniProtKB-KW"/>
</dbReference>
<dbReference type="Proteomes" id="UP000274661">
    <property type="component" value="Unassembled WGS sequence"/>
</dbReference>
<evidence type="ECO:0000256" key="2">
    <source>
        <dbReference type="ARBA" id="ARBA00022691"/>
    </source>
</evidence>
<dbReference type="OrthoDB" id="9800643at2"/>
<gene>
    <name evidence="4" type="ORF">HMF7854_09835</name>
</gene>
<dbReference type="GO" id="GO:0003676">
    <property type="term" value="F:nucleic acid binding"/>
    <property type="evidence" value="ECO:0007669"/>
    <property type="project" value="InterPro"/>
</dbReference>
<dbReference type="SUPFAM" id="SSF53335">
    <property type="entry name" value="S-adenosyl-L-methionine-dependent methyltransferases"/>
    <property type="match status" value="1"/>
</dbReference>
<name>A0A3S0EPN0_9SPHN</name>
<proteinExistence type="predicted"/>
<comment type="caution">
    <text evidence="4">The sequence shown here is derived from an EMBL/GenBank/DDBJ whole genome shotgun (WGS) entry which is preliminary data.</text>
</comment>
<keyword evidence="4" id="KW-0808">Transferase</keyword>
<reference evidence="4 5" key="1">
    <citation type="submission" date="2018-12" db="EMBL/GenBank/DDBJ databases">
        <title>Sphingomonas sp. HMF7854 Genome sequencing and assembly.</title>
        <authorList>
            <person name="Cha I."/>
            <person name="Kang H."/>
            <person name="Kim H."/>
            <person name="Kang J."/>
            <person name="Joh K."/>
        </authorList>
    </citation>
    <scope>NUCLEOTIDE SEQUENCE [LARGE SCALE GENOMIC DNA]</scope>
    <source>
        <strain evidence="4 5">HMF7854</strain>
    </source>
</reference>
<dbReference type="AlphaFoldDB" id="A0A3S0EPN0"/>
<dbReference type="InterPro" id="IPR007848">
    <property type="entry name" value="Small_mtfrase_dom"/>
</dbReference>
<keyword evidence="2" id="KW-0949">S-adenosyl-L-methionine</keyword>
<protein>
    <submittedName>
        <fullName evidence="4">Class I SAM-dependent methyltransferase</fullName>
    </submittedName>
</protein>
<accession>A0A3S0EPN0</accession>
<organism evidence="4 5">
    <name type="scientific">Sphingomonas ginkgonis</name>
    <dbReference type="NCBI Taxonomy" id="2315330"/>
    <lineage>
        <taxon>Bacteria</taxon>
        <taxon>Pseudomonadati</taxon>
        <taxon>Pseudomonadota</taxon>
        <taxon>Alphaproteobacteria</taxon>
        <taxon>Sphingomonadales</taxon>
        <taxon>Sphingomonadaceae</taxon>
        <taxon>Sphingomonas</taxon>
    </lineage>
</organism>
<dbReference type="CDD" id="cd02440">
    <property type="entry name" value="AdoMet_MTases"/>
    <property type="match status" value="1"/>
</dbReference>
<dbReference type="GO" id="GO:0036009">
    <property type="term" value="F:protein-glutamine N-methyltransferase activity"/>
    <property type="evidence" value="ECO:0007669"/>
    <property type="project" value="TreeGrafter"/>
</dbReference>
<dbReference type="PROSITE" id="PS00092">
    <property type="entry name" value="N6_MTASE"/>
    <property type="match status" value="1"/>
</dbReference>
<dbReference type="Gene3D" id="3.40.50.150">
    <property type="entry name" value="Vaccinia Virus protein VP39"/>
    <property type="match status" value="1"/>
</dbReference>
<dbReference type="EMBL" id="RWJF01000001">
    <property type="protein sequence ID" value="RST32216.1"/>
    <property type="molecule type" value="Genomic_DNA"/>
</dbReference>
<evidence type="ECO:0000259" key="3">
    <source>
        <dbReference type="Pfam" id="PF05175"/>
    </source>
</evidence>
<dbReference type="InterPro" id="IPR002052">
    <property type="entry name" value="DNA_methylase_N6_adenine_CS"/>
</dbReference>
<keyword evidence="5" id="KW-1185">Reference proteome</keyword>
<dbReference type="PANTHER" id="PTHR18895:SF74">
    <property type="entry name" value="MTRF1L RELEASE FACTOR GLUTAMINE METHYLTRANSFERASE"/>
    <property type="match status" value="1"/>
</dbReference>
<dbReference type="Pfam" id="PF05175">
    <property type="entry name" value="MTS"/>
    <property type="match status" value="1"/>
</dbReference>
<dbReference type="InterPro" id="IPR029063">
    <property type="entry name" value="SAM-dependent_MTases_sf"/>
</dbReference>
<dbReference type="InterPro" id="IPR050320">
    <property type="entry name" value="N5-glutamine_MTase"/>
</dbReference>